<evidence type="ECO:0000256" key="1">
    <source>
        <dbReference type="ARBA" id="ARBA00022618"/>
    </source>
</evidence>
<evidence type="ECO:0000256" key="4">
    <source>
        <dbReference type="RuleBase" id="RU000383"/>
    </source>
</evidence>
<evidence type="ECO:0000256" key="3">
    <source>
        <dbReference type="ARBA" id="ARBA00023306"/>
    </source>
</evidence>
<dbReference type="EMBL" id="JAACJJ010000030">
    <property type="protein sequence ID" value="KAF5318683.1"/>
    <property type="molecule type" value="Genomic_DNA"/>
</dbReference>
<dbReference type="InterPro" id="IPR046965">
    <property type="entry name" value="Cyclin_A/B-like"/>
</dbReference>
<evidence type="ECO:0000256" key="2">
    <source>
        <dbReference type="ARBA" id="ARBA00023127"/>
    </source>
</evidence>
<keyword evidence="3" id="KW-0131">Cell cycle</keyword>
<dbReference type="PIRSF" id="PIRSF001771">
    <property type="entry name" value="Cyclin_A_B_D_E"/>
    <property type="match status" value="1"/>
</dbReference>
<dbReference type="GO" id="GO:0051301">
    <property type="term" value="P:cell division"/>
    <property type="evidence" value="ECO:0007669"/>
    <property type="project" value="UniProtKB-KW"/>
</dbReference>
<dbReference type="InterPro" id="IPR004367">
    <property type="entry name" value="Cyclin_C-dom"/>
</dbReference>
<feature type="domain" description="Cyclin C-terminal" evidence="7">
    <location>
        <begin position="368"/>
        <end position="483"/>
    </location>
</feature>
<dbReference type="InterPro" id="IPR013763">
    <property type="entry name" value="Cyclin-like_dom"/>
</dbReference>
<proteinExistence type="inferred from homology"/>
<evidence type="ECO:0008006" key="10">
    <source>
        <dbReference type="Google" id="ProtNLM"/>
    </source>
</evidence>
<dbReference type="GO" id="GO:0044772">
    <property type="term" value="P:mitotic cell cycle phase transition"/>
    <property type="evidence" value="ECO:0007669"/>
    <property type="project" value="InterPro"/>
</dbReference>
<dbReference type="Gene3D" id="1.10.472.10">
    <property type="entry name" value="Cyclin-like"/>
    <property type="match status" value="2"/>
</dbReference>
<keyword evidence="2 4" id="KW-0195">Cyclin</keyword>
<dbReference type="Proteomes" id="UP000567179">
    <property type="component" value="Unassembled WGS sequence"/>
</dbReference>
<dbReference type="Pfam" id="PF00134">
    <property type="entry name" value="Cyclin_N"/>
    <property type="match status" value="1"/>
</dbReference>
<comment type="similarity">
    <text evidence="4">Belongs to the cyclin family.</text>
</comment>
<feature type="region of interest" description="Disordered" evidence="5">
    <location>
        <begin position="1"/>
        <end position="73"/>
    </location>
</feature>
<evidence type="ECO:0000259" key="6">
    <source>
        <dbReference type="SMART" id="SM00385"/>
    </source>
</evidence>
<evidence type="ECO:0000313" key="8">
    <source>
        <dbReference type="EMBL" id="KAF5318683.1"/>
    </source>
</evidence>
<dbReference type="FunFam" id="1.10.472.10:FF:000001">
    <property type="entry name" value="G2/mitotic-specific cyclin"/>
    <property type="match status" value="1"/>
</dbReference>
<feature type="domain" description="Cyclin-like" evidence="6">
    <location>
        <begin position="275"/>
        <end position="359"/>
    </location>
</feature>
<feature type="compositionally biased region" description="Basic and acidic residues" evidence="5">
    <location>
        <begin position="191"/>
        <end position="200"/>
    </location>
</feature>
<keyword evidence="1" id="KW-0132">Cell division</keyword>
<evidence type="ECO:0000259" key="7">
    <source>
        <dbReference type="SMART" id="SM01332"/>
    </source>
</evidence>
<dbReference type="InterPro" id="IPR036915">
    <property type="entry name" value="Cyclin-like_sf"/>
</dbReference>
<evidence type="ECO:0000313" key="9">
    <source>
        <dbReference type="Proteomes" id="UP000567179"/>
    </source>
</evidence>
<dbReference type="OrthoDB" id="5590282at2759"/>
<dbReference type="SUPFAM" id="SSF47954">
    <property type="entry name" value="Cyclin-like"/>
    <property type="match status" value="2"/>
</dbReference>
<dbReference type="GO" id="GO:0016538">
    <property type="term" value="F:cyclin-dependent protein serine/threonine kinase regulator activity"/>
    <property type="evidence" value="ECO:0007669"/>
    <property type="project" value="InterPro"/>
</dbReference>
<feature type="region of interest" description="Disordered" evidence="5">
    <location>
        <begin position="177"/>
        <end position="200"/>
    </location>
</feature>
<dbReference type="AlphaFoldDB" id="A0A8H5BA63"/>
<organism evidence="8 9">
    <name type="scientific">Psilocybe cf. subviscida</name>
    <dbReference type="NCBI Taxonomy" id="2480587"/>
    <lineage>
        <taxon>Eukaryota</taxon>
        <taxon>Fungi</taxon>
        <taxon>Dikarya</taxon>
        <taxon>Basidiomycota</taxon>
        <taxon>Agaricomycotina</taxon>
        <taxon>Agaricomycetes</taxon>
        <taxon>Agaricomycetidae</taxon>
        <taxon>Agaricales</taxon>
        <taxon>Agaricineae</taxon>
        <taxon>Strophariaceae</taxon>
        <taxon>Psilocybe</taxon>
    </lineage>
</organism>
<dbReference type="PANTHER" id="PTHR10177">
    <property type="entry name" value="CYCLINS"/>
    <property type="match status" value="1"/>
</dbReference>
<keyword evidence="9" id="KW-1185">Reference proteome</keyword>
<dbReference type="SMART" id="SM01332">
    <property type="entry name" value="Cyclin_C"/>
    <property type="match status" value="1"/>
</dbReference>
<feature type="compositionally biased region" description="Polar residues" evidence="5">
    <location>
        <begin position="21"/>
        <end position="34"/>
    </location>
</feature>
<comment type="caution">
    <text evidence="8">The sequence shown here is derived from an EMBL/GenBank/DDBJ whole genome shotgun (WGS) entry which is preliminary data.</text>
</comment>
<dbReference type="SMART" id="SM00385">
    <property type="entry name" value="CYCLIN"/>
    <property type="match status" value="2"/>
</dbReference>
<name>A0A8H5BA63_9AGAR</name>
<gene>
    <name evidence="8" type="ORF">D9619_010678</name>
</gene>
<feature type="domain" description="Cyclin-like" evidence="6">
    <location>
        <begin position="372"/>
        <end position="453"/>
    </location>
</feature>
<evidence type="ECO:0000256" key="5">
    <source>
        <dbReference type="SAM" id="MobiDB-lite"/>
    </source>
</evidence>
<sequence>MSSIPVRRATRLARPVKDNENANARPSRLTTRSKTVGVPAAGTSVTTRATASTAASKAKSVVPAPEKETGVKRKREALVEVTANNKDIENAKGKDGKEGKDGATKETIVKPVAKPVIKPPSRRIAATAGKRLVARAVSVSKETTTTIEEKVAVEAKPVVLEPIIEAKPVQKPVVETMEIDETRQSKRRHTDTKPLQDDSQLEADKVAAELEAAEPSVQHWDDLDADDWDDPIMVSEYVSEVCVYLKQIELETMPNPDYMKDQTEITWEHRGVLVDWLLQVHSRFNLLAESLFLTINVIDRFLSRRPISLAKVQLVGIAAFLIATKFEETYAPSVKEIAFLADNQYEVEEILKAERFILKTLDYDLRSPGPMNWLRRGSKADDCETHARTIGKYLLEIALVERRLIGYVPSHLAAAALWLARLCLGREEWTSNLEHYTTYSEKEILPVAKIMLEYIITDPIQHESLFKKYASKRYFRCSKYIQGWACERWTLNSDIRLERDLPVLKEEIREARLQEAAEEGGHGENEGGDL</sequence>
<dbReference type="InterPro" id="IPR039361">
    <property type="entry name" value="Cyclin"/>
</dbReference>
<accession>A0A8H5BA63</accession>
<dbReference type="PROSITE" id="PS00292">
    <property type="entry name" value="CYCLINS"/>
    <property type="match status" value="1"/>
</dbReference>
<reference evidence="8 9" key="1">
    <citation type="journal article" date="2020" name="ISME J.">
        <title>Uncovering the hidden diversity of litter-decomposition mechanisms in mushroom-forming fungi.</title>
        <authorList>
            <person name="Floudas D."/>
            <person name="Bentzer J."/>
            <person name="Ahren D."/>
            <person name="Johansson T."/>
            <person name="Persson P."/>
            <person name="Tunlid A."/>
        </authorList>
    </citation>
    <scope>NUCLEOTIDE SEQUENCE [LARGE SCALE GENOMIC DNA]</scope>
    <source>
        <strain evidence="8 9">CBS 101986</strain>
    </source>
</reference>
<dbReference type="InterPro" id="IPR048258">
    <property type="entry name" value="Cyclins_cyclin-box"/>
</dbReference>
<dbReference type="InterPro" id="IPR006671">
    <property type="entry name" value="Cyclin_N"/>
</dbReference>
<protein>
    <recommendedName>
        <fullName evidence="10">Cyclin N-terminal domain-containing protein</fullName>
    </recommendedName>
</protein>
<dbReference type="Pfam" id="PF02984">
    <property type="entry name" value="Cyclin_C"/>
    <property type="match status" value="1"/>
</dbReference>
<feature type="compositionally biased region" description="Low complexity" evidence="5">
    <location>
        <begin position="40"/>
        <end position="64"/>
    </location>
</feature>